<dbReference type="PANTHER" id="PTHR43744:SF12">
    <property type="entry name" value="ABC TRANSPORTER PERMEASE PROTEIN MG189-RELATED"/>
    <property type="match status" value="1"/>
</dbReference>
<dbReference type="SUPFAM" id="SSF161098">
    <property type="entry name" value="MetI-like"/>
    <property type="match status" value="1"/>
</dbReference>
<comment type="caution">
    <text evidence="9">The sequence shown here is derived from an EMBL/GenBank/DDBJ whole genome shotgun (WGS) entry which is preliminary data.</text>
</comment>
<feature type="transmembrane region" description="Helical" evidence="7">
    <location>
        <begin position="206"/>
        <end position="227"/>
    </location>
</feature>
<evidence type="ECO:0000259" key="8">
    <source>
        <dbReference type="PROSITE" id="PS50928"/>
    </source>
</evidence>
<feature type="domain" description="ABC transmembrane type-1" evidence="8">
    <location>
        <begin position="66"/>
        <end position="256"/>
    </location>
</feature>
<evidence type="ECO:0000256" key="3">
    <source>
        <dbReference type="ARBA" id="ARBA00022475"/>
    </source>
</evidence>
<dbReference type="GO" id="GO:0005886">
    <property type="term" value="C:plasma membrane"/>
    <property type="evidence" value="ECO:0007669"/>
    <property type="project" value="UniProtKB-SubCell"/>
</dbReference>
<accession>A0AA37JMB0</accession>
<gene>
    <name evidence="9" type="primary">lacG_3</name>
    <name evidence="9" type="ORF">CE91St55_34570</name>
</gene>
<dbReference type="InterPro" id="IPR035906">
    <property type="entry name" value="MetI-like_sf"/>
</dbReference>
<comment type="subcellular location">
    <subcellularLocation>
        <location evidence="1 7">Cell membrane</location>
        <topology evidence="1 7">Multi-pass membrane protein</topology>
    </subcellularLocation>
</comment>
<dbReference type="Pfam" id="PF00528">
    <property type="entry name" value="BPD_transp_1"/>
    <property type="match status" value="1"/>
</dbReference>
<evidence type="ECO:0000313" key="10">
    <source>
        <dbReference type="Proteomes" id="UP001055091"/>
    </source>
</evidence>
<feature type="transmembrane region" description="Helical" evidence="7">
    <location>
        <begin position="12"/>
        <end position="33"/>
    </location>
</feature>
<dbReference type="AlphaFoldDB" id="A0AA37JMB0"/>
<feature type="transmembrane region" description="Helical" evidence="7">
    <location>
        <begin position="101"/>
        <end position="123"/>
    </location>
</feature>
<proteinExistence type="inferred from homology"/>
<protein>
    <submittedName>
        <fullName evidence="9">Sugar ABC transporter permease</fullName>
    </submittedName>
</protein>
<evidence type="ECO:0000313" key="9">
    <source>
        <dbReference type="EMBL" id="GKH01476.1"/>
    </source>
</evidence>
<keyword evidence="6 7" id="KW-0472">Membrane</keyword>
<comment type="similarity">
    <text evidence="7">Belongs to the binding-protein-dependent transport system permease family.</text>
</comment>
<dbReference type="GO" id="GO:0055085">
    <property type="term" value="P:transmembrane transport"/>
    <property type="evidence" value="ECO:0007669"/>
    <property type="project" value="InterPro"/>
</dbReference>
<evidence type="ECO:0000256" key="4">
    <source>
        <dbReference type="ARBA" id="ARBA00022692"/>
    </source>
</evidence>
<keyword evidence="3" id="KW-1003">Cell membrane</keyword>
<sequence length="271" mass="30303">MKTVKKAGIGIFLLVFSFIVLFPLFDMVIMATYPSEELFGSLKLAPGRYFFNNLNTVMHNRFWKYLLNSFIISTTAALGGALVSTMAGYAFAKFHFRGEKVLFGIVMSTLLIPMQIGLVGYIMEMRWLHLSNTRLPLILKYLPNTFGVFWMTQSLRDAVPGELLLAARVDGGSETSIFFRIVMPLIKPAFITVFLLTFLNSWNGYLLPLVTVSNQELFPVTLAISMFRGEYLVDYAAKITATMMGVIPILGGYSILSRYFVSGITAGSVKE</sequence>
<evidence type="ECO:0000256" key="7">
    <source>
        <dbReference type="RuleBase" id="RU363032"/>
    </source>
</evidence>
<evidence type="ECO:0000256" key="6">
    <source>
        <dbReference type="ARBA" id="ARBA00023136"/>
    </source>
</evidence>
<dbReference type="InterPro" id="IPR000515">
    <property type="entry name" value="MetI-like"/>
</dbReference>
<evidence type="ECO:0000256" key="2">
    <source>
        <dbReference type="ARBA" id="ARBA00022448"/>
    </source>
</evidence>
<dbReference type="PROSITE" id="PS50928">
    <property type="entry name" value="ABC_TM1"/>
    <property type="match status" value="1"/>
</dbReference>
<dbReference type="Gene3D" id="1.10.3720.10">
    <property type="entry name" value="MetI-like"/>
    <property type="match status" value="1"/>
</dbReference>
<evidence type="ECO:0000256" key="5">
    <source>
        <dbReference type="ARBA" id="ARBA00022989"/>
    </source>
</evidence>
<feature type="transmembrane region" description="Helical" evidence="7">
    <location>
        <begin position="239"/>
        <end position="261"/>
    </location>
</feature>
<organism evidence="9 10">
    <name type="scientific">Hungatella hathewayi</name>
    <dbReference type="NCBI Taxonomy" id="154046"/>
    <lineage>
        <taxon>Bacteria</taxon>
        <taxon>Bacillati</taxon>
        <taxon>Bacillota</taxon>
        <taxon>Clostridia</taxon>
        <taxon>Lachnospirales</taxon>
        <taxon>Lachnospiraceae</taxon>
        <taxon>Hungatella</taxon>
    </lineage>
</organism>
<evidence type="ECO:0000256" key="1">
    <source>
        <dbReference type="ARBA" id="ARBA00004651"/>
    </source>
</evidence>
<dbReference type="CDD" id="cd06261">
    <property type="entry name" value="TM_PBP2"/>
    <property type="match status" value="1"/>
</dbReference>
<keyword evidence="2 7" id="KW-0813">Transport</keyword>
<dbReference type="EMBL" id="BQNJ01000001">
    <property type="protein sequence ID" value="GKH01476.1"/>
    <property type="molecule type" value="Genomic_DNA"/>
</dbReference>
<keyword evidence="5 7" id="KW-1133">Transmembrane helix</keyword>
<feature type="transmembrane region" description="Helical" evidence="7">
    <location>
        <begin position="65"/>
        <end position="89"/>
    </location>
</feature>
<keyword evidence="4 7" id="KW-0812">Transmembrane</keyword>
<feature type="transmembrane region" description="Helical" evidence="7">
    <location>
        <begin position="177"/>
        <end position="199"/>
    </location>
</feature>
<reference evidence="9" key="1">
    <citation type="submission" date="2022-01" db="EMBL/GenBank/DDBJ databases">
        <title>Novel bile acid biosynthetic pathways are enriched in the microbiome of centenarians.</title>
        <authorList>
            <person name="Sato Y."/>
            <person name="Atarashi K."/>
            <person name="Plichta R.D."/>
            <person name="Arai Y."/>
            <person name="Sasajima S."/>
            <person name="Kearney M.S."/>
            <person name="Suda W."/>
            <person name="Takeshita K."/>
            <person name="Sasaki T."/>
            <person name="Okamoto S."/>
            <person name="Skelly N.A."/>
            <person name="Okamura Y."/>
            <person name="Vlamakis H."/>
            <person name="Li Y."/>
            <person name="Tanoue T."/>
            <person name="Takei H."/>
            <person name="Nittono H."/>
            <person name="Narushima S."/>
            <person name="Irie J."/>
            <person name="Itoh H."/>
            <person name="Moriya K."/>
            <person name="Sugiura Y."/>
            <person name="Suematsu M."/>
            <person name="Moritoki N."/>
            <person name="Shibata S."/>
            <person name="Littman R.D."/>
            <person name="Fischbach A.M."/>
            <person name="Uwamino Y."/>
            <person name="Inoue T."/>
            <person name="Honda A."/>
            <person name="Hattori M."/>
            <person name="Murai T."/>
            <person name="Xavier J.R."/>
            <person name="Hirose N."/>
            <person name="Honda K."/>
        </authorList>
    </citation>
    <scope>NUCLEOTIDE SEQUENCE</scope>
    <source>
        <strain evidence="9">CE91-St55</strain>
    </source>
</reference>
<dbReference type="Proteomes" id="UP001055091">
    <property type="component" value="Unassembled WGS sequence"/>
</dbReference>
<dbReference type="PANTHER" id="PTHR43744">
    <property type="entry name" value="ABC TRANSPORTER PERMEASE PROTEIN MG189-RELATED-RELATED"/>
    <property type="match status" value="1"/>
</dbReference>
<name>A0AA37JMB0_9FIRM</name>